<evidence type="ECO:0000313" key="13">
    <source>
        <dbReference type="Proteomes" id="UP001058124"/>
    </source>
</evidence>
<dbReference type="PROSITE" id="PS00874">
    <property type="entry name" value="T2SP_F"/>
    <property type="match status" value="1"/>
</dbReference>
<feature type="domain" description="Type II secretion system protein GspF" evidence="11">
    <location>
        <begin position="61"/>
        <end position="183"/>
    </location>
</feature>
<dbReference type="FunFam" id="1.20.81.30:FF:000001">
    <property type="entry name" value="Type II secretion system protein F"/>
    <property type="match status" value="2"/>
</dbReference>
<sequence>MRNERLFLWRNPEGKKGELVAHSRDHARYLLMSQGVRAAKVTREIKLRKSRWRSNELAPVVRQMATLLQAGLPLVNSLELIAAEHPNPVWRYVLRATKDRVVQGSPLSEAMGEHPNAFPALFIELIATGEITGRLEQCCQLLANRLEKQQMLNYKVRKALRYPLFILSAALLVTLLMLAFVLPAFKEIYDTFDAPLPTFTLAILLISDAVQRYGAGILLFTGSLAAYYFKRLHHKEKWRRREQRLWLRLPLVGKLVEANILALLFRSLAITQQAGLSLMRGIQSSANACGDLQYADAMLQVLNQVERGSSLFNAFRQLPLFPSLTIQLIRAGEESGTLDLMLERLAAVYESEAENMAEGLASRIEPVLMGVLGILVGGMTIAIYLPIFQLGNVMG</sequence>
<dbReference type="Proteomes" id="UP001058124">
    <property type="component" value="Unassembled WGS sequence"/>
</dbReference>
<reference evidence="12" key="1">
    <citation type="submission" date="2022-06" db="EMBL/GenBank/DDBJ databases">
        <title>Draft genome sequences of Leminorella grimontii str. JCM5902.</title>
        <authorList>
            <person name="Wakabayashi Y."/>
            <person name="Kojima K."/>
        </authorList>
    </citation>
    <scope>NUCLEOTIDE SEQUENCE</scope>
    <source>
        <strain evidence="12">JCM 5902</strain>
    </source>
</reference>
<dbReference type="AlphaFoldDB" id="A0AAV5N6B3"/>
<gene>
    <name evidence="12" type="primary">hofC</name>
    <name evidence="12" type="ORF">SOASR030_24080</name>
</gene>
<dbReference type="EMBL" id="BRLH01000005">
    <property type="protein sequence ID" value="GKX56296.1"/>
    <property type="molecule type" value="Genomic_DNA"/>
</dbReference>
<dbReference type="RefSeq" id="WP_027274667.1">
    <property type="nucleotide sequence ID" value="NZ_BRLH01000005.1"/>
</dbReference>
<dbReference type="PRINTS" id="PR00812">
    <property type="entry name" value="BCTERIALGSPF"/>
</dbReference>
<feature type="transmembrane region" description="Helical" evidence="10">
    <location>
        <begin position="367"/>
        <end position="387"/>
    </location>
</feature>
<organism evidence="12 13">
    <name type="scientific">Leminorella grimontii</name>
    <dbReference type="NCBI Taxonomy" id="82981"/>
    <lineage>
        <taxon>Bacteria</taxon>
        <taxon>Pseudomonadati</taxon>
        <taxon>Pseudomonadota</taxon>
        <taxon>Gammaproteobacteria</taxon>
        <taxon>Enterobacterales</taxon>
        <taxon>Budviciaceae</taxon>
        <taxon>Leminorella</taxon>
    </lineage>
</organism>
<dbReference type="Gene3D" id="1.20.81.30">
    <property type="entry name" value="Type II secretion system (T2SS), domain F"/>
    <property type="match status" value="2"/>
</dbReference>
<keyword evidence="7 10" id="KW-1133">Transmembrane helix</keyword>
<evidence type="ECO:0000256" key="7">
    <source>
        <dbReference type="ARBA" id="ARBA00022989"/>
    </source>
</evidence>
<protein>
    <submittedName>
        <fullName evidence="12">Type II secretion protein F</fullName>
    </submittedName>
</protein>
<dbReference type="PANTHER" id="PTHR30012">
    <property type="entry name" value="GENERAL SECRETION PATHWAY PROTEIN"/>
    <property type="match status" value="1"/>
</dbReference>
<keyword evidence="8 10" id="KW-0472">Membrane</keyword>
<evidence type="ECO:0000256" key="4">
    <source>
        <dbReference type="ARBA" id="ARBA00022475"/>
    </source>
</evidence>
<feature type="transmembrane region" description="Helical" evidence="10">
    <location>
        <begin position="213"/>
        <end position="230"/>
    </location>
</feature>
<evidence type="ECO:0000256" key="1">
    <source>
        <dbReference type="ARBA" id="ARBA00004429"/>
    </source>
</evidence>
<keyword evidence="4" id="KW-1003">Cell membrane</keyword>
<evidence type="ECO:0000256" key="10">
    <source>
        <dbReference type="SAM" id="Phobius"/>
    </source>
</evidence>
<dbReference type="GO" id="GO:0005886">
    <property type="term" value="C:plasma membrane"/>
    <property type="evidence" value="ECO:0007669"/>
    <property type="project" value="UniProtKB-SubCell"/>
</dbReference>
<evidence type="ECO:0000313" key="12">
    <source>
        <dbReference type="EMBL" id="GKX56296.1"/>
    </source>
</evidence>
<evidence type="ECO:0000259" key="11">
    <source>
        <dbReference type="Pfam" id="PF00482"/>
    </source>
</evidence>
<comment type="caution">
    <text evidence="12">The sequence shown here is derived from an EMBL/GenBank/DDBJ whole genome shotgun (WGS) entry which is preliminary data.</text>
</comment>
<dbReference type="InterPro" id="IPR018076">
    <property type="entry name" value="T2SS_GspF_dom"/>
</dbReference>
<keyword evidence="3 9" id="KW-0813">Transport</keyword>
<evidence type="ECO:0000256" key="8">
    <source>
        <dbReference type="ARBA" id="ARBA00023136"/>
    </source>
</evidence>
<dbReference type="InterPro" id="IPR001992">
    <property type="entry name" value="T2SS_GspF/T4SS_PilC_CS"/>
</dbReference>
<dbReference type="NCBIfam" id="NF007861">
    <property type="entry name" value="PRK10573.1"/>
    <property type="match status" value="1"/>
</dbReference>
<accession>A0AAV5N6B3</accession>
<feature type="transmembrane region" description="Helical" evidence="10">
    <location>
        <begin position="164"/>
        <end position="185"/>
    </location>
</feature>
<dbReference type="PANTHER" id="PTHR30012:SF7">
    <property type="entry name" value="PROTEIN TRANSPORT PROTEIN HOFC HOMOLOG"/>
    <property type="match status" value="1"/>
</dbReference>
<dbReference type="InterPro" id="IPR003004">
    <property type="entry name" value="GspF/PilC"/>
</dbReference>
<keyword evidence="13" id="KW-1185">Reference proteome</keyword>
<comment type="subcellular location">
    <subcellularLocation>
        <location evidence="1 9">Cell inner membrane</location>
        <topology evidence="1 9">Multi-pass membrane protein</topology>
    </subcellularLocation>
</comment>
<evidence type="ECO:0000256" key="3">
    <source>
        <dbReference type="ARBA" id="ARBA00022448"/>
    </source>
</evidence>
<evidence type="ECO:0000256" key="2">
    <source>
        <dbReference type="ARBA" id="ARBA00005745"/>
    </source>
</evidence>
<evidence type="ECO:0000256" key="5">
    <source>
        <dbReference type="ARBA" id="ARBA00022519"/>
    </source>
</evidence>
<dbReference type="Pfam" id="PF00482">
    <property type="entry name" value="T2SSF"/>
    <property type="match status" value="2"/>
</dbReference>
<feature type="domain" description="Type II secretion system protein GspF" evidence="11">
    <location>
        <begin position="265"/>
        <end position="386"/>
    </location>
</feature>
<comment type="similarity">
    <text evidence="2 9">Belongs to the GSP F family.</text>
</comment>
<proteinExistence type="inferred from homology"/>
<evidence type="ECO:0000256" key="9">
    <source>
        <dbReference type="RuleBase" id="RU003923"/>
    </source>
</evidence>
<dbReference type="InterPro" id="IPR042094">
    <property type="entry name" value="T2SS_GspF_sf"/>
</dbReference>
<dbReference type="GO" id="GO:0015628">
    <property type="term" value="P:protein secretion by the type II secretion system"/>
    <property type="evidence" value="ECO:0007669"/>
    <property type="project" value="TreeGrafter"/>
</dbReference>
<keyword evidence="5" id="KW-0997">Cell inner membrane</keyword>
<keyword evidence="6 9" id="KW-0812">Transmembrane</keyword>
<evidence type="ECO:0000256" key="6">
    <source>
        <dbReference type="ARBA" id="ARBA00022692"/>
    </source>
</evidence>
<name>A0AAV5N6B3_9GAMM</name>